<accession>A0ABX9HHL2</accession>
<dbReference type="Gene3D" id="1.20.120.1220">
    <property type="match status" value="1"/>
</dbReference>
<proteinExistence type="predicted"/>
<evidence type="ECO:0000313" key="3">
    <source>
        <dbReference type="EMBL" id="RDB68007.1"/>
    </source>
</evidence>
<gene>
    <name evidence="3" type="ORF">C1876_11350</name>
</gene>
<keyword evidence="4" id="KW-1185">Reference proteome</keyword>
<dbReference type="InterPro" id="IPR000045">
    <property type="entry name" value="Prepilin_IV_endopep_pep"/>
</dbReference>
<name>A0ABX9HHL2_9ACTN</name>
<reference evidence="3 4" key="1">
    <citation type="journal article" date="2018" name="Elife">
        <title>Discovery and characterization of a prevalent human gut bacterial enzyme sufficient for the inactivation of a family of plant toxins.</title>
        <authorList>
            <person name="Koppel N."/>
            <person name="Bisanz J.E."/>
            <person name="Pandelia M.E."/>
            <person name="Turnbaugh P.J."/>
            <person name="Balskus E.P."/>
        </authorList>
    </citation>
    <scope>NUCLEOTIDE SEQUENCE [LARGE SCALE GENOMIC DNA]</scope>
    <source>
        <strain evidence="3 4">DSM 16107</strain>
    </source>
</reference>
<keyword evidence="1" id="KW-1133">Transmembrane helix</keyword>
<dbReference type="Pfam" id="PF01478">
    <property type="entry name" value="Peptidase_A24"/>
    <property type="match status" value="1"/>
</dbReference>
<sequence>MMSSAAGALACGFASALAGWFLVPWLADAVSKRAYRRSHTWWWESLACYREFKRAHPQREPSSRAPGSEGSLGLWRAQAMGAARAGTLPRERVRALVEAGCAVDAEAAQRTEAEQRDRCSFRAKPWQRALCAIGCAAGGALAFVTGSWLPGAALAVATTAMTVAVVCDLRARMVPLETCAVLALAGVVFQGSLVGAEGALAGGAFAAVVVAGCWAVNGLFGRTGNAPVGYGDVRCMAALSLASGFATPLGIAACYASAAVFSLGGIAMRRLSFKSGIPMAPFLALWLLFGAGACMYAQ</sequence>
<dbReference type="EMBL" id="PPTT01000019">
    <property type="protein sequence ID" value="RDB68007.1"/>
    <property type="molecule type" value="Genomic_DNA"/>
</dbReference>
<dbReference type="InterPro" id="IPR008120">
    <property type="entry name" value="Dense_granule_Gra7_protein"/>
</dbReference>
<dbReference type="Proteomes" id="UP000253817">
    <property type="component" value="Unassembled WGS sequence"/>
</dbReference>
<feature type="transmembrane region" description="Helical" evidence="1">
    <location>
        <begin position="199"/>
        <end position="220"/>
    </location>
</feature>
<feature type="transmembrane region" description="Helical" evidence="1">
    <location>
        <begin position="279"/>
        <end position="297"/>
    </location>
</feature>
<keyword evidence="1" id="KW-0472">Membrane</keyword>
<keyword evidence="1" id="KW-0812">Transmembrane</keyword>
<feature type="transmembrane region" description="Helical" evidence="1">
    <location>
        <begin position="241"/>
        <end position="267"/>
    </location>
</feature>
<evidence type="ECO:0000313" key="4">
    <source>
        <dbReference type="Proteomes" id="UP000253817"/>
    </source>
</evidence>
<evidence type="ECO:0000259" key="2">
    <source>
        <dbReference type="Pfam" id="PF01478"/>
    </source>
</evidence>
<protein>
    <submittedName>
        <fullName evidence="3">Peptidase A24</fullName>
    </submittedName>
</protein>
<organism evidence="3 4">
    <name type="scientific">Eggerthella sinensis</name>
    <dbReference type="NCBI Taxonomy" id="242230"/>
    <lineage>
        <taxon>Bacteria</taxon>
        <taxon>Bacillati</taxon>
        <taxon>Actinomycetota</taxon>
        <taxon>Coriobacteriia</taxon>
        <taxon>Eggerthellales</taxon>
        <taxon>Eggerthellaceae</taxon>
        <taxon>Eggerthella</taxon>
    </lineage>
</organism>
<dbReference type="PRINTS" id="PR01747">
    <property type="entry name" value="DENSEGRNULE7"/>
</dbReference>
<comment type="caution">
    <text evidence="3">The sequence shown here is derived from an EMBL/GenBank/DDBJ whole genome shotgun (WGS) entry which is preliminary data.</text>
</comment>
<feature type="domain" description="Prepilin type IV endopeptidase peptidase" evidence="2">
    <location>
        <begin position="156"/>
        <end position="250"/>
    </location>
</feature>
<evidence type="ECO:0000256" key="1">
    <source>
        <dbReference type="SAM" id="Phobius"/>
    </source>
</evidence>